<feature type="domain" description="GST N-terminal" evidence="2">
    <location>
        <begin position="3"/>
        <end position="94"/>
    </location>
</feature>
<dbReference type="PANTHER" id="PTHR43968:SF6">
    <property type="entry name" value="GLUTATHIONE S-TRANSFERASE OMEGA"/>
    <property type="match status" value="1"/>
</dbReference>
<comment type="caution">
    <text evidence="4">The sequence shown here is derived from an EMBL/GenBank/DDBJ whole genome shotgun (WGS) entry which is preliminary data.</text>
</comment>
<dbReference type="InterPro" id="IPR050983">
    <property type="entry name" value="GST_Omega/HSP26"/>
</dbReference>
<dbReference type="Gene3D" id="3.40.30.10">
    <property type="entry name" value="Glutaredoxin"/>
    <property type="match status" value="1"/>
</dbReference>
<evidence type="ECO:0000259" key="3">
    <source>
        <dbReference type="PROSITE" id="PS50405"/>
    </source>
</evidence>
<dbReference type="InterPro" id="IPR004045">
    <property type="entry name" value="Glutathione_S-Trfase_N"/>
</dbReference>
<dbReference type="SUPFAM" id="SSF52833">
    <property type="entry name" value="Thioredoxin-like"/>
    <property type="match status" value="1"/>
</dbReference>
<dbReference type="GO" id="GO:0005737">
    <property type="term" value="C:cytoplasm"/>
    <property type="evidence" value="ECO:0007669"/>
    <property type="project" value="InterPro"/>
</dbReference>
<dbReference type="InterPro" id="IPR036249">
    <property type="entry name" value="Thioredoxin-like_sf"/>
</dbReference>
<evidence type="ECO:0000259" key="2">
    <source>
        <dbReference type="PROSITE" id="PS50404"/>
    </source>
</evidence>
<keyword evidence="5" id="KW-1185">Reference proteome</keyword>
<dbReference type="InterPro" id="IPR036282">
    <property type="entry name" value="Glutathione-S-Trfase_C_sf"/>
</dbReference>
<dbReference type="InterPro" id="IPR010987">
    <property type="entry name" value="Glutathione-S-Trfase_C-like"/>
</dbReference>
<dbReference type="Proteomes" id="UP001222325">
    <property type="component" value="Unassembled WGS sequence"/>
</dbReference>
<sequence>MPEHITLYTAKICPFAHRVELALAEAKVGYKRCEIDLANKPQWYAPQVNPASKVPAIAYGGPQVPPEQPSPDSIKLAESLILVEFIADLYPESNLLPKDPVQRAKTRFFIDAVSTKFLPAYMGPLARGESFDSFWAALDTLQALLPADKTFAVGDEYTAADIAIAPFLARMEVWLTNDIGAYKAGEGTKAAQDFFKGQRFARFVKYFNAIKARDSFPATFDADYMKEKYTARFASLREQVQAAAVAAAA</sequence>
<keyword evidence="1" id="KW-0560">Oxidoreductase</keyword>
<evidence type="ECO:0000256" key="1">
    <source>
        <dbReference type="ARBA" id="ARBA00023002"/>
    </source>
</evidence>
<dbReference type="GO" id="GO:0004364">
    <property type="term" value="F:glutathione transferase activity"/>
    <property type="evidence" value="ECO:0007669"/>
    <property type="project" value="InterPro"/>
</dbReference>
<dbReference type="SFLD" id="SFLDS00019">
    <property type="entry name" value="Glutathione_Transferase_(cytos"/>
    <property type="match status" value="1"/>
</dbReference>
<gene>
    <name evidence="4" type="ORF">B0H15DRAFT_882587</name>
</gene>
<dbReference type="SFLD" id="SFLDG00358">
    <property type="entry name" value="Main_(cytGST)"/>
    <property type="match status" value="1"/>
</dbReference>
<protein>
    <submittedName>
        <fullName evidence="4">Glutathione S-transferase</fullName>
    </submittedName>
</protein>
<dbReference type="Pfam" id="PF13410">
    <property type="entry name" value="GST_C_2"/>
    <property type="match status" value="1"/>
</dbReference>
<dbReference type="InterPro" id="IPR005442">
    <property type="entry name" value="GST_omega"/>
</dbReference>
<dbReference type="Pfam" id="PF13417">
    <property type="entry name" value="GST_N_3"/>
    <property type="match status" value="1"/>
</dbReference>
<feature type="domain" description="GST C-terminal" evidence="3">
    <location>
        <begin position="72"/>
        <end position="232"/>
    </location>
</feature>
<dbReference type="PANTHER" id="PTHR43968">
    <property type="match status" value="1"/>
</dbReference>
<dbReference type="PRINTS" id="PR01625">
    <property type="entry name" value="GSTRNSFRASEO"/>
</dbReference>
<evidence type="ECO:0000313" key="4">
    <source>
        <dbReference type="EMBL" id="KAJ7093433.1"/>
    </source>
</evidence>
<proteinExistence type="predicted"/>
<dbReference type="InterPro" id="IPR040079">
    <property type="entry name" value="Glutathione_S-Trfase"/>
</dbReference>
<accession>A0AAD6XR85</accession>
<dbReference type="CDD" id="cd00570">
    <property type="entry name" value="GST_N_family"/>
    <property type="match status" value="1"/>
</dbReference>
<dbReference type="EMBL" id="JARJCN010000016">
    <property type="protein sequence ID" value="KAJ7093433.1"/>
    <property type="molecule type" value="Genomic_DNA"/>
</dbReference>
<reference evidence="4" key="1">
    <citation type="submission" date="2023-03" db="EMBL/GenBank/DDBJ databases">
        <title>Massive genome expansion in bonnet fungi (Mycena s.s.) driven by repeated elements and novel gene families across ecological guilds.</title>
        <authorList>
            <consortium name="Lawrence Berkeley National Laboratory"/>
            <person name="Harder C.B."/>
            <person name="Miyauchi S."/>
            <person name="Viragh M."/>
            <person name="Kuo A."/>
            <person name="Thoen E."/>
            <person name="Andreopoulos B."/>
            <person name="Lu D."/>
            <person name="Skrede I."/>
            <person name="Drula E."/>
            <person name="Henrissat B."/>
            <person name="Morin E."/>
            <person name="Kohler A."/>
            <person name="Barry K."/>
            <person name="LaButti K."/>
            <person name="Morin E."/>
            <person name="Salamov A."/>
            <person name="Lipzen A."/>
            <person name="Mereny Z."/>
            <person name="Hegedus B."/>
            <person name="Baldrian P."/>
            <person name="Stursova M."/>
            <person name="Weitz H."/>
            <person name="Taylor A."/>
            <person name="Grigoriev I.V."/>
            <person name="Nagy L.G."/>
            <person name="Martin F."/>
            <person name="Kauserud H."/>
        </authorList>
    </citation>
    <scope>NUCLEOTIDE SEQUENCE</scope>
    <source>
        <strain evidence="4">CBHHK173m</strain>
    </source>
</reference>
<organism evidence="4 5">
    <name type="scientific">Mycena belliarum</name>
    <dbReference type="NCBI Taxonomy" id="1033014"/>
    <lineage>
        <taxon>Eukaryota</taxon>
        <taxon>Fungi</taxon>
        <taxon>Dikarya</taxon>
        <taxon>Basidiomycota</taxon>
        <taxon>Agaricomycotina</taxon>
        <taxon>Agaricomycetes</taxon>
        <taxon>Agaricomycetidae</taxon>
        <taxon>Agaricales</taxon>
        <taxon>Marasmiineae</taxon>
        <taxon>Mycenaceae</taxon>
        <taxon>Mycena</taxon>
    </lineage>
</organism>
<evidence type="ECO:0000313" key="5">
    <source>
        <dbReference type="Proteomes" id="UP001222325"/>
    </source>
</evidence>
<dbReference type="PROSITE" id="PS50404">
    <property type="entry name" value="GST_NTER"/>
    <property type="match status" value="1"/>
</dbReference>
<dbReference type="AlphaFoldDB" id="A0AAD6XR85"/>
<dbReference type="CDD" id="cd00299">
    <property type="entry name" value="GST_C_family"/>
    <property type="match status" value="1"/>
</dbReference>
<dbReference type="PROSITE" id="PS50405">
    <property type="entry name" value="GST_CTER"/>
    <property type="match status" value="1"/>
</dbReference>
<dbReference type="Gene3D" id="1.20.1050.10">
    <property type="match status" value="1"/>
</dbReference>
<dbReference type="SUPFAM" id="SSF47616">
    <property type="entry name" value="GST C-terminal domain-like"/>
    <property type="match status" value="1"/>
</dbReference>
<dbReference type="GO" id="GO:0045174">
    <property type="term" value="F:glutathione dehydrogenase (ascorbate) activity"/>
    <property type="evidence" value="ECO:0007669"/>
    <property type="project" value="UniProtKB-ARBA"/>
</dbReference>
<name>A0AAD6XR85_9AGAR</name>